<dbReference type="Proteomes" id="UP000298030">
    <property type="component" value="Unassembled WGS sequence"/>
</dbReference>
<accession>A0A4Y7T929</accession>
<dbReference type="EMBL" id="QPFP01000024">
    <property type="protein sequence ID" value="TEB30079.1"/>
    <property type="molecule type" value="Genomic_DNA"/>
</dbReference>
<comment type="caution">
    <text evidence="1">The sequence shown here is derived from an EMBL/GenBank/DDBJ whole genome shotgun (WGS) entry which is preliminary data.</text>
</comment>
<sequence length="158" mass="17446">MSTLTSVNIQDCQFLPLSVWTSTFRNCDMLKQVSLPLFHSFIQALKSMTLERSDDSSSSAPWLPALTTLRLQRAFFEKEDEGLSNLLEVLPQRSAAGHPLLKLTVETGKYRGFGHYLGGLKAVVPNLAVEWIRDEVGGGAFDEGGLDKVMEREVDGGD</sequence>
<keyword evidence="2" id="KW-1185">Reference proteome</keyword>
<dbReference type="AlphaFoldDB" id="A0A4Y7T929"/>
<reference evidence="1 2" key="1">
    <citation type="journal article" date="2019" name="Nat. Ecol. Evol.">
        <title>Megaphylogeny resolves global patterns of mushroom evolution.</title>
        <authorList>
            <person name="Varga T."/>
            <person name="Krizsan K."/>
            <person name="Foldi C."/>
            <person name="Dima B."/>
            <person name="Sanchez-Garcia M."/>
            <person name="Sanchez-Ramirez S."/>
            <person name="Szollosi G.J."/>
            <person name="Szarkandi J.G."/>
            <person name="Papp V."/>
            <person name="Albert L."/>
            <person name="Andreopoulos W."/>
            <person name="Angelini C."/>
            <person name="Antonin V."/>
            <person name="Barry K.W."/>
            <person name="Bougher N.L."/>
            <person name="Buchanan P."/>
            <person name="Buyck B."/>
            <person name="Bense V."/>
            <person name="Catcheside P."/>
            <person name="Chovatia M."/>
            <person name="Cooper J."/>
            <person name="Damon W."/>
            <person name="Desjardin D."/>
            <person name="Finy P."/>
            <person name="Geml J."/>
            <person name="Haridas S."/>
            <person name="Hughes K."/>
            <person name="Justo A."/>
            <person name="Karasinski D."/>
            <person name="Kautmanova I."/>
            <person name="Kiss B."/>
            <person name="Kocsube S."/>
            <person name="Kotiranta H."/>
            <person name="LaButti K.M."/>
            <person name="Lechner B.E."/>
            <person name="Liimatainen K."/>
            <person name="Lipzen A."/>
            <person name="Lukacs Z."/>
            <person name="Mihaltcheva S."/>
            <person name="Morgado L.N."/>
            <person name="Niskanen T."/>
            <person name="Noordeloos M.E."/>
            <person name="Ohm R.A."/>
            <person name="Ortiz-Santana B."/>
            <person name="Ovrebo C."/>
            <person name="Racz N."/>
            <person name="Riley R."/>
            <person name="Savchenko A."/>
            <person name="Shiryaev A."/>
            <person name="Soop K."/>
            <person name="Spirin V."/>
            <person name="Szebenyi C."/>
            <person name="Tomsovsky M."/>
            <person name="Tulloss R.E."/>
            <person name="Uehling J."/>
            <person name="Grigoriev I.V."/>
            <person name="Vagvolgyi C."/>
            <person name="Papp T."/>
            <person name="Martin F.M."/>
            <person name="Miettinen O."/>
            <person name="Hibbett D.S."/>
            <person name="Nagy L.G."/>
        </authorList>
    </citation>
    <scope>NUCLEOTIDE SEQUENCE [LARGE SCALE GENOMIC DNA]</scope>
    <source>
        <strain evidence="1 2">FP101781</strain>
    </source>
</reference>
<evidence type="ECO:0000313" key="2">
    <source>
        <dbReference type="Proteomes" id="UP000298030"/>
    </source>
</evidence>
<proteinExistence type="predicted"/>
<protein>
    <submittedName>
        <fullName evidence="1">Uncharacterized protein</fullName>
    </submittedName>
</protein>
<gene>
    <name evidence="1" type="ORF">FA13DRAFT_1814747</name>
</gene>
<name>A0A4Y7T929_COPMI</name>
<evidence type="ECO:0000313" key="1">
    <source>
        <dbReference type="EMBL" id="TEB30079.1"/>
    </source>
</evidence>
<organism evidence="1 2">
    <name type="scientific">Coprinellus micaceus</name>
    <name type="common">Glistening ink-cap mushroom</name>
    <name type="synonym">Coprinus micaceus</name>
    <dbReference type="NCBI Taxonomy" id="71717"/>
    <lineage>
        <taxon>Eukaryota</taxon>
        <taxon>Fungi</taxon>
        <taxon>Dikarya</taxon>
        <taxon>Basidiomycota</taxon>
        <taxon>Agaricomycotina</taxon>
        <taxon>Agaricomycetes</taxon>
        <taxon>Agaricomycetidae</taxon>
        <taxon>Agaricales</taxon>
        <taxon>Agaricineae</taxon>
        <taxon>Psathyrellaceae</taxon>
        <taxon>Coprinellus</taxon>
    </lineage>
</organism>